<comment type="cofactor">
    <cofactor evidence="2">
        <name>heme</name>
        <dbReference type="ChEBI" id="CHEBI:30413"/>
    </cofactor>
</comment>
<feature type="domain" description="Cytochrome oxidase subunit I profile" evidence="26">
    <location>
        <begin position="1"/>
        <end position="508"/>
    </location>
</feature>
<evidence type="ECO:0000256" key="21">
    <source>
        <dbReference type="ARBA" id="ARBA00023128"/>
    </source>
</evidence>
<comment type="subcellular location">
    <subcellularLocation>
        <location evidence="3 24">Mitochondrion inner membrane</location>
        <topology evidence="3 24">Multi-pass membrane protein</topology>
    </subcellularLocation>
</comment>
<sequence>MKNLIKWMFSTNHKDIGTLYFYFGIWAGMLGSAMSMLIRMELSIPGMLIGNDQIYNSIVTSHAFIMIFFMVMPIMIGGFGNWLVPLMINAPDMAFPRLNNMSFWLLIPSLILLIYSNIFGSGTGTGWTIYPPLSTQLNPSIDLTIFSLHIAGISSILSSINFLCTILNMSNCSMNNWTLFTWSVLITTILLLLSLPVLAGAITMILSDRNLNTSFFNPGGGGDPVLYQHLFWFFGHPEVYILILPGFGLISHMICLESGKKETFGMLGMIYAMISIGFLGFIVWAHHMFTIGMDVDTRAYFTSATMVIAIPTGIKVFSWLATINGMKMKLTPTMMWILGFIFLFTIGGLTGIILSNSSIDIMLHDTYYVVAHFHYVLSMGAVFSIIGAFITWSPLFTGIIMNKNNLKFQFLTMFIGVNLTFFPQHFLGLSGMPRRYSDYPDYYLMWNKISSWGSMISMFSLIHLMIIILTSLKSKNKMMNFYYKNSSTEWTHSNPPINHAFNESSLIYLNK</sequence>
<evidence type="ECO:0000256" key="24">
    <source>
        <dbReference type="RuleBase" id="RU000369"/>
    </source>
</evidence>
<evidence type="ECO:0000256" key="8">
    <source>
        <dbReference type="ARBA" id="ARBA00015947"/>
    </source>
</evidence>
<keyword evidence="19 24" id="KW-0408">Iron</keyword>
<evidence type="ECO:0000256" key="11">
    <source>
        <dbReference type="ARBA" id="ARBA00022660"/>
    </source>
</evidence>
<evidence type="ECO:0000256" key="22">
    <source>
        <dbReference type="ARBA" id="ARBA00023136"/>
    </source>
</evidence>
<evidence type="ECO:0000256" key="14">
    <source>
        <dbReference type="ARBA" id="ARBA00022792"/>
    </source>
</evidence>
<evidence type="ECO:0000256" key="7">
    <source>
        <dbReference type="ARBA" id="ARBA00012949"/>
    </source>
</evidence>
<dbReference type="SUPFAM" id="SSF81442">
    <property type="entry name" value="Cytochrome c oxidase subunit I-like"/>
    <property type="match status" value="1"/>
</dbReference>
<evidence type="ECO:0000256" key="13">
    <source>
        <dbReference type="ARBA" id="ARBA00022723"/>
    </source>
</evidence>
<dbReference type="GO" id="GO:0006123">
    <property type="term" value="P:mitochondrial electron transport, cytochrome c to oxygen"/>
    <property type="evidence" value="ECO:0007669"/>
    <property type="project" value="TreeGrafter"/>
</dbReference>
<accession>I3PFL3</accession>
<evidence type="ECO:0000256" key="9">
    <source>
        <dbReference type="ARBA" id="ARBA00022448"/>
    </source>
</evidence>
<keyword evidence="16" id="KW-1278">Translocase</keyword>
<evidence type="ECO:0000256" key="2">
    <source>
        <dbReference type="ARBA" id="ARBA00001971"/>
    </source>
</evidence>
<keyword evidence="15" id="KW-0460">Magnesium</keyword>
<geneLocation type="mitochondrion" evidence="27"/>
<evidence type="ECO:0000256" key="20">
    <source>
        <dbReference type="ARBA" id="ARBA00023008"/>
    </source>
</evidence>
<feature type="transmembrane region" description="Helical" evidence="25">
    <location>
        <begin position="143"/>
        <end position="167"/>
    </location>
</feature>
<dbReference type="InterPro" id="IPR033944">
    <property type="entry name" value="Cyt_c_oxase_su1_dom"/>
</dbReference>
<dbReference type="InterPro" id="IPR000883">
    <property type="entry name" value="Cyt_C_Oxase_1"/>
</dbReference>
<comment type="function">
    <text evidence="24">Component of the cytochrome c oxidase, the last enzyme in the mitochondrial electron transport chain which drives oxidative phosphorylation. The respiratory chain contains 3 multisubunit complexes succinate dehydrogenase (complex II, CII), ubiquinol-cytochrome c oxidoreductase (cytochrome b-c1 complex, complex III, CIII) and cytochrome c oxidase (complex IV, CIV), that cooperate to transfer electrons derived from NADH and succinate to molecular oxygen, creating an electrochemical gradient over the inner membrane that drives transmembrane transport and the ATP synthase. Cytochrome c oxidase is the component of the respiratory chain that catalyzes the reduction of oxygen to water. Electrons originating from reduced cytochrome c in the intermembrane space (IMS) are transferred via the dinuclear copper A center (CU(A)) of subunit 2 and heme A of subunit 1 to the active site in subunit 1, a binuclear center (BNC) formed by heme A3 and copper B (CU(B)). The BNC reduces molecular oxygen to 2 water molecules using 4 electrons from cytochrome c in the IMS and 4 protons from the mitochondrial matrix.</text>
</comment>
<dbReference type="PANTHER" id="PTHR10422">
    <property type="entry name" value="CYTOCHROME C OXIDASE SUBUNIT 1"/>
    <property type="match status" value="1"/>
</dbReference>
<dbReference type="EC" id="7.1.1.9" evidence="7 24"/>
<evidence type="ECO:0000259" key="26">
    <source>
        <dbReference type="PROSITE" id="PS50855"/>
    </source>
</evidence>
<keyword evidence="11 24" id="KW-0679">Respiratory chain</keyword>
<reference evidence="27" key="1">
    <citation type="journal article" date="2012" name="Genome">
        <title>The first mitochondrial genome for the wasp superfamily Platygastroidea: the egg parasitoid Trissolcus basalis.</title>
        <authorList>
            <person name="Mao M."/>
            <person name="Valerio A."/>
            <person name="Austin A.D."/>
            <person name="Dowton M."/>
            <person name="Johnson N.F."/>
        </authorList>
    </citation>
    <scope>NUCLEOTIDE SEQUENCE</scope>
</reference>
<dbReference type="GO" id="GO:0020037">
    <property type="term" value="F:heme binding"/>
    <property type="evidence" value="ECO:0007669"/>
    <property type="project" value="InterPro"/>
</dbReference>
<dbReference type="GO" id="GO:0005743">
    <property type="term" value="C:mitochondrial inner membrane"/>
    <property type="evidence" value="ECO:0007669"/>
    <property type="project" value="UniProtKB-SubCell"/>
</dbReference>
<dbReference type="Gene3D" id="1.20.210.10">
    <property type="entry name" value="Cytochrome c oxidase-like, subunit I domain"/>
    <property type="match status" value="1"/>
</dbReference>
<comment type="similarity">
    <text evidence="5 24">Belongs to the heme-copper respiratory oxidase family.</text>
</comment>
<keyword evidence="17 24" id="KW-0249">Electron transport</keyword>
<feature type="transmembrane region" description="Helical" evidence="25">
    <location>
        <begin position="20"/>
        <end position="38"/>
    </location>
</feature>
<keyword evidence="18 25" id="KW-1133">Transmembrane helix</keyword>
<evidence type="ECO:0000256" key="23">
    <source>
        <dbReference type="ARBA" id="ARBA00049512"/>
    </source>
</evidence>
<comment type="cofactor">
    <cofactor evidence="1">
        <name>Cu cation</name>
        <dbReference type="ChEBI" id="CHEBI:23378"/>
    </cofactor>
</comment>
<dbReference type="UniPathway" id="UPA00705"/>
<dbReference type="PANTHER" id="PTHR10422:SF18">
    <property type="entry name" value="CYTOCHROME C OXIDASE SUBUNIT 1"/>
    <property type="match status" value="1"/>
</dbReference>
<keyword evidence="10 24" id="KW-0349">Heme</keyword>
<evidence type="ECO:0000256" key="18">
    <source>
        <dbReference type="ARBA" id="ARBA00022989"/>
    </source>
</evidence>
<gene>
    <name evidence="27" type="primary">COX1</name>
</gene>
<organism evidence="27">
    <name type="scientific">Trissolcus basalis</name>
    <dbReference type="NCBI Taxonomy" id="32421"/>
    <lineage>
        <taxon>Eukaryota</taxon>
        <taxon>Metazoa</taxon>
        <taxon>Ecdysozoa</taxon>
        <taxon>Arthropoda</taxon>
        <taxon>Hexapoda</taxon>
        <taxon>Insecta</taxon>
        <taxon>Pterygota</taxon>
        <taxon>Neoptera</taxon>
        <taxon>Endopterygota</taxon>
        <taxon>Hymenoptera</taxon>
        <taxon>Apocrita</taxon>
        <taxon>Proctotrupomorpha</taxon>
        <taxon>Platygastroidea</taxon>
        <taxon>Scelionidae</taxon>
        <taxon>Telenominae</taxon>
        <taxon>Trissolcus</taxon>
    </lineage>
</organism>
<feature type="transmembrane region" description="Helical" evidence="25">
    <location>
        <begin position="179"/>
        <end position="206"/>
    </location>
</feature>
<dbReference type="PRINTS" id="PR01165">
    <property type="entry name" value="CYCOXIDASEI"/>
</dbReference>
<dbReference type="PROSITE" id="PS50855">
    <property type="entry name" value="COX1"/>
    <property type="match status" value="1"/>
</dbReference>
<feature type="transmembrane region" description="Helical" evidence="25">
    <location>
        <begin position="375"/>
        <end position="396"/>
    </location>
</feature>
<dbReference type="InterPro" id="IPR023615">
    <property type="entry name" value="Cyt_c_Oxase_su1_BS"/>
</dbReference>
<feature type="transmembrane region" description="Helical" evidence="25">
    <location>
        <begin position="333"/>
        <end position="355"/>
    </location>
</feature>
<dbReference type="GO" id="GO:0046872">
    <property type="term" value="F:metal ion binding"/>
    <property type="evidence" value="ECO:0007669"/>
    <property type="project" value="UniProtKB-KW"/>
</dbReference>
<keyword evidence="20 24" id="KW-0186">Copper</keyword>
<dbReference type="GO" id="GO:0045277">
    <property type="term" value="C:respiratory chain complex IV"/>
    <property type="evidence" value="ECO:0007669"/>
    <property type="project" value="InterPro"/>
</dbReference>
<dbReference type="Pfam" id="PF00115">
    <property type="entry name" value="COX1"/>
    <property type="match status" value="1"/>
</dbReference>
<keyword evidence="9 24" id="KW-0813">Transport</keyword>
<feature type="transmembrane region" description="Helical" evidence="25">
    <location>
        <begin position="58"/>
        <end position="83"/>
    </location>
</feature>
<evidence type="ECO:0000256" key="16">
    <source>
        <dbReference type="ARBA" id="ARBA00022967"/>
    </source>
</evidence>
<evidence type="ECO:0000256" key="17">
    <source>
        <dbReference type="ARBA" id="ARBA00022982"/>
    </source>
</evidence>
<keyword evidence="14 24" id="KW-0999">Mitochondrion inner membrane</keyword>
<keyword evidence="13 24" id="KW-0479">Metal-binding</keyword>
<evidence type="ECO:0000256" key="1">
    <source>
        <dbReference type="ARBA" id="ARBA00001935"/>
    </source>
</evidence>
<dbReference type="InterPro" id="IPR036927">
    <property type="entry name" value="Cyt_c_oxase-like_su1_sf"/>
</dbReference>
<comment type="pathway">
    <text evidence="4 24">Energy metabolism; oxidative phosphorylation.</text>
</comment>
<evidence type="ECO:0000256" key="12">
    <source>
        <dbReference type="ARBA" id="ARBA00022692"/>
    </source>
</evidence>
<evidence type="ECO:0000256" key="10">
    <source>
        <dbReference type="ARBA" id="ARBA00022617"/>
    </source>
</evidence>
<keyword evidence="21 24" id="KW-0496">Mitochondrion</keyword>
<evidence type="ECO:0000256" key="25">
    <source>
        <dbReference type="SAM" id="Phobius"/>
    </source>
</evidence>
<feature type="transmembrane region" description="Helical" evidence="25">
    <location>
        <begin position="103"/>
        <end position="123"/>
    </location>
</feature>
<evidence type="ECO:0000256" key="15">
    <source>
        <dbReference type="ARBA" id="ARBA00022842"/>
    </source>
</evidence>
<evidence type="ECO:0000313" key="27">
    <source>
        <dbReference type="EMBL" id="AET62630.1"/>
    </source>
</evidence>
<feature type="transmembrane region" description="Helical" evidence="25">
    <location>
        <begin position="239"/>
        <end position="256"/>
    </location>
</feature>
<dbReference type="FunFam" id="1.20.210.10:FF:000001">
    <property type="entry name" value="Cytochrome c oxidase subunit 1"/>
    <property type="match status" value="1"/>
</dbReference>
<feature type="transmembrane region" description="Helical" evidence="25">
    <location>
        <begin position="408"/>
        <end position="429"/>
    </location>
</feature>
<evidence type="ECO:0000256" key="3">
    <source>
        <dbReference type="ARBA" id="ARBA00004448"/>
    </source>
</evidence>
<feature type="transmembrane region" description="Helical" evidence="25">
    <location>
        <begin position="268"/>
        <end position="287"/>
    </location>
</feature>
<keyword evidence="12 24" id="KW-0812">Transmembrane</keyword>
<dbReference type="GO" id="GO:0004129">
    <property type="term" value="F:cytochrome-c oxidase activity"/>
    <property type="evidence" value="ECO:0007669"/>
    <property type="project" value="UniProtKB-EC"/>
</dbReference>
<feature type="transmembrane region" description="Helical" evidence="25">
    <location>
        <begin position="449"/>
        <end position="472"/>
    </location>
</feature>
<name>I3PFL3_9HYME</name>
<evidence type="ECO:0000256" key="4">
    <source>
        <dbReference type="ARBA" id="ARBA00004673"/>
    </source>
</evidence>
<keyword evidence="22 24" id="KW-0472">Membrane</keyword>
<evidence type="ECO:0000256" key="5">
    <source>
        <dbReference type="ARBA" id="ARBA00009578"/>
    </source>
</evidence>
<dbReference type="GO" id="GO:0015990">
    <property type="term" value="P:electron transport coupled proton transport"/>
    <property type="evidence" value="ECO:0007669"/>
    <property type="project" value="TreeGrafter"/>
</dbReference>
<comment type="catalytic activity">
    <reaction evidence="23">
        <text>4 Fe(II)-[cytochrome c] + O2 + 8 H(+)(in) = 4 Fe(III)-[cytochrome c] + 2 H2O + 4 H(+)(out)</text>
        <dbReference type="Rhea" id="RHEA:11436"/>
        <dbReference type="Rhea" id="RHEA-COMP:10350"/>
        <dbReference type="Rhea" id="RHEA-COMP:14399"/>
        <dbReference type="ChEBI" id="CHEBI:15377"/>
        <dbReference type="ChEBI" id="CHEBI:15378"/>
        <dbReference type="ChEBI" id="CHEBI:15379"/>
        <dbReference type="ChEBI" id="CHEBI:29033"/>
        <dbReference type="ChEBI" id="CHEBI:29034"/>
        <dbReference type="EC" id="7.1.1.9"/>
    </reaction>
    <physiologicalReaction direction="left-to-right" evidence="23">
        <dbReference type="Rhea" id="RHEA:11437"/>
    </physiologicalReaction>
</comment>
<feature type="transmembrane region" description="Helical" evidence="25">
    <location>
        <begin position="299"/>
        <end position="321"/>
    </location>
</feature>
<dbReference type="CDD" id="cd01663">
    <property type="entry name" value="Cyt_c_Oxidase_I"/>
    <property type="match status" value="1"/>
</dbReference>
<evidence type="ECO:0000256" key="6">
    <source>
        <dbReference type="ARBA" id="ARBA00011164"/>
    </source>
</evidence>
<proteinExistence type="inferred from homology"/>
<dbReference type="EMBL" id="JN903532">
    <property type="protein sequence ID" value="AET62630.1"/>
    <property type="molecule type" value="Genomic_DNA"/>
</dbReference>
<protein>
    <recommendedName>
        <fullName evidence="8 24">Cytochrome c oxidase subunit 1</fullName>
        <ecNumber evidence="7 24">7.1.1.9</ecNumber>
    </recommendedName>
</protein>
<evidence type="ECO:0000256" key="19">
    <source>
        <dbReference type="ARBA" id="ARBA00023004"/>
    </source>
</evidence>
<comment type="subunit">
    <text evidence="6">Component of the cytochrome c oxidase (complex IV, CIV), a multisubunit enzyme composed of a catalytic core of 3 subunits and several supernumerary subunits. The complex exists as a monomer or a dimer and forms supercomplexes (SCs) in the inner mitochondrial membrane with ubiquinol-cytochrome c oxidoreductase (cytochrome b-c1 complex, complex III, CIII).</text>
</comment>
<dbReference type="InterPro" id="IPR023616">
    <property type="entry name" value="Cyt_c_oxase-like_su1_dom"/>
</dbReference>
<dbReference type="AlphaFoldDB" id="I3PFL3"/>
<dbReference type="PROSITE" id="PS00077">
    <property type="entry name" value="COX1_CUB"/>
    <property type="match status" value="1"/>
</dbReference>